<feature type="region of interest" description="Disordered" evidence="9">
    <location>
        <begin position="559"/>
        <end position="582"/>
    </location>
</feature>
<sequence>MNTTTTKTPFLASEGVSVQFFDRDTPVLREMNVTIEKNQAVLLLGPSGSGKSTLLQVLSGIIPRSIEAWFKGTVTRPDRVGVMFQDPDAQFCMLTVEDEIAFSLENRLVPRQDMRGIIENVMRDVRLDIPLQTPIRELSGGLKQRLALACLLALEPDVLFVDEPTAQLDPLNTQLVIEDLRRLKGQKTIVLIEHKLDGVIEWVDRVLLFNAEGQIVADGTPQEVLREHAEMIREYGIWQPKLWPVTWEELLATVPHPLAERLETQLTSGKREPVRTDGAPILDVRDAGLRYKNGHVVWQGLNVTIHPGEWVAILGPNGAGKSTFLKTVGGLMDPTQGQVLLKGKNLSKYRAPELYDAVGFVFQNPEHQFIADTVYEEVAFGGKVAGWPQEQIERETTQLLTDFRLLDLRDKNPFTLSQGQKRRLSVAGMLLKRQEVLLLDEPTFGQDAATTAELLQRMQERNIAGTTILMATHDVELVAEYASRVLVIGDGTLLFDGTPHDLFQQPDLLQKASLTAPLAYEYQLRRFEQAGELQRKTNEAVIITADPEEKVSKANVVQEANNATEDSDFSNASRQKEGTLRV</sequence>
<comment type="subcellular location">
    <subcellularLocation>
        <location evidence="1">Cell membrane</location>
        <topology evidence="1">Peripheral membrane protein</topology>
    </subcellularLocation>
</comment>
<feature type="domain" description="ABC transporter" evidence="10">
    <location>
        <begin position="282"/>
        <end position="515"/>
    </location>
</feature>
<evidence type="ECO:0000256" key="4">
    <source>
        <dbReference type="ARBA" id="ARBA00022475"/>
    </source>
</evidence>
<dbReference type="InterPro" id="IPR003593">
    <property type="entry name" value="AAA+_ATPase"/>
</dbReference>
<keyword evidence="8" id="KW-0472">Membrane</keyword>
<feature type="domain" description="ABC transporter" evidence="10">
    <location>
        <begin position="11"/>
        <end position="237"/>
    </location>
</feature>
<protein>
    <submittedName>
        <fullName evidence="11">ATP-binding cassette domain-containing protein</fullName>
    </submittedName>
</protein>
<dbReference type="RefSeq" id="WP_201633827.1">
    <property type="nucleotide sequence ID" value="NZ_JAEQNB010000002.1"/>
</dbReference>
<dbReference type="NCBIfam" id="NF010167">
    <property type="entry name" value="PRK13648.1"/>
    <property type="match status" value="2"/>
</dbReference>
<dbReference type="InterPro" id="IPR015856">
    <property type="entry name" value="ABC_transpr_CbiO/EcfA_su"/>
</dbReference>
<dbReference type="PANTHER" id="PTHR43553">
    <property type="entry name" value="HEAVY METAL TRANSPORTER"/>
    <property type="match status" value="1"/>
</dbReference>
<evidence type="ECO:0000259" key="10">
    <source>
        <dbReference type="PROSITE" id="PS50893"/>
    </source>
</evidence>
<reference evidence="11 12" key="1">
    <citation type="submission" date="2021-01" db="EMBL/GenBank/DDBJ databases">
        <title>Tumebacillus sp. strain ITR2 16S ribosomal RNA gene Genome sequencing and assembly.</title>
        <authorList>
            <person name="Kang M."/>
        </authorList>
    </citation>
    <scope>NUCLEOTIDE SEQUENCE [LARGE SCALE GENOMIC DNA]</scope>
    <source>
        <strain evidence="11 12">ITR2</strain>
    </source>
</reference>
<keyword evidence="3" id="KW-0813">Transport</keyword>
<evidence type="ECO:0000256" key="1">
    <source>
        <dbReference type="ARBA" id="ARBA00004202"/>
    </source>
</evidence>
<dbReference type="InterPro" id="IPR027417">
    <property type="entry name" value="P-loop_NTPase"/>
</dbReference>
<dbReference type="InterPro" id="IPR003439">
    <property type="entry name" value="ABC_transporter-like_ATP-bd"/>
</dbReference>
<evidence type="ECO:0000256" key="5">
    <source>
        <dbReference type="ARBA" id="ARBA00022741"/>
    </source>
</evidence>
<dbReference type="SUPFAM" id="SSF52540">
    <property type="entry name" value="P-loop containing nucleoside triphosphate hydrolases"/>
    <property type="match status" value="2"/>
</dbReference>
<dbReference type="InterPro" id="IPR017871">
    <property type="entry name" value="ABC_transporter-like_CS"/>
</dbReference>
<dbReference type="Pfam" id="PF00005">
    <property type="entry name" value="ABC_tran"/>
    <property type="match status" value="2"/>
</dbReference>
<evidence type="ECO:0000256" key="9">
    <source>
        <dbReference type="SAM" id="MobiDB-lite"/>
    </source>
</evidence>
<evidence type="ECO:0000256" key="7">
    <source>
        <dbReference type="ARBA" id="ARBA00022967"/>
    </source>
</evidence>
<keyword evidence="4" id="KW-1003">Cell membrane</keyword>
<evidence type="ECO:0000256" key="2">
    <source>
        <dbReference type="ARBA" id="ARBA00005417"/>
    </source>
</evidence>
<keyword evidence="12" id="KW-1185">Reference proteome</keyword>
<proteinExistence type="inferred from homology"/>
<dbReference type="CDD" id="cd03225">
    <property type="entry name" value="ABC_cobalt_CbiO_domain1"/>
    <property type="match status" value="2"/>
</dbReference>
<dbReference type="GO" id="GO:0005524">
    <property type="term" value="F:ATP binding"/>
    <property type="evidence" value="ECO:0007669"/>
    <property type="project" value="UniProtKB-KW"/>
</dbReference>
<dbReference type="PROSITE" id="PS50893">
    <property type="entry name" value="ABC_TRANSPORTER_2"/>
    <property type="match status" value="2"/>
</dbReference>
<feature type="compositionally biased region" description="Polar residues" evidence="9">
    <location>
        <begin position="559"/>
        <end position="573"/>
    </location>
</feature>
<evidence type="ECO:0000256" key="6">
    <source>
        <dbReference type="ARBA" id="ARBA00022840"/>
    </source>
</evidence>
<name>A0ABS1J914_9BACL</name>
<dbReference type="InterPro" id="IPR050095">
    <property type="entry name" value="ECF_ABC_transporter_ATP-bd"/>
</dbReference>
<comment type="similarity">
    <text evidence="2">Belongs to the ABC transporter superfamily.</text>
</comment>
<dbReference type="Proteomes" id="UP000602284">
    <property type="component" value="Unassembled WGS sequence"/>
</dbReference>
<organism evidence="11 12">
    <name type="scientific">Tumebacillus amylolyticus</name>
    <dbReference type="NCBI Taxonomy" id="2801339"/>
    <lineage>
        <taxon>Bacteria</taxon>
        <taxon>Bacillati</taxon>
        <taxon>Bacillota</taxon>
        <taxon>Bacilli</taxon>
        <taxon>Bacillales</taxon>
        <taxon>Alicyclobacillaceae</taxon>
        <taxon>Tumebacillus</taxon>
    </lineage>
</organism>
<dbReference type="PROSITE" id="PS00211">
    <property type="entry name" value="ABC_TRANSPORTER_1"/>
    <property type="match status" value="1"/>
</dbReference>
<keyword evidence="6 11" id="KW-0067">ATP-binding</keyword>
<evidence type="ECO:0000313" key="11">
    <source>
        <dbReference type="EMBL" id="MBL0386769.1"/>
    </source>
</evidence>
<dbReference type="Gene3D" id="3.40.50.300">
    <property type="entry name" value="P-loop containing nucleotide triphosphate hydrolases"/>
    <property type="match status" value="2"/>
</dbReference>
<evidence type="ECO:0000256" key="3">
    <source>
        <dbReference type="ARBA" id="ARBA00022448"/>
    </source>
</evidence>
<keyword evidence="5" id="KW-0547">Nucleotide-binding</keyword>
<accession>A0ABS1J914</accession>
<dbReference type="PANTHER" id="PTHR43553:SF19">
    <property type="entry name" value="HMP_THIAMINE IMPORT ATP-BINDING PROTEIN YKOD-RELATED"/>
    <property type="match status" value="1"/>
</dbReference>
<evidence type="ECO:0000313" key="12">
    <source>
        <dbReference type="Proteomes" id="UP000602284"/>
    </source>
</evidence>
<comment type="caution">
    <text evidence="11">The sequence shown here is derived from an EMBL/GenBank/DDBJ whole genome shotgun (WGS) entry which is preliminary data.</text>
</comment>
<keyword evidence="7" id="KW-1278">Translocase</keyword>
<evidence type="ECO:0000256" key="8">
    <source>
        <dbReference type="ARBA" id="ARBA00023136"/>
    </source>
</evidence>
<gene>
    <name evidence="11" type="ORF">JJB07_08900</name>
</gene>
<dbReference type="EMBL" id="JAEQNB010000002">
    <property type="protein sequence ID" value="MBL0386769.1"/>
    <property type="molecule type" value="Genomic_DNA"/>
</dbReference>
<dbReference type="SMART" id="SM00382">
    <property type="entry name" value="AAA"/>
    <property type="match status" value="2"/>
</dbReference>